<dbReference type="Proteomes" id="UP000887579">
    <property type="component" value="Unplaced"/>
</dbReference>
<sequence length="193" mass="22351">MSSLIPKIYKCDLRWIIISAKNFTIKEYQFLTSSGVCKTVALYFCDIKNDDGTSVAFEKLFENIQKIEDFSVECSDNSFSMFKPHTFNNLADVTSNTSLERFSLSYLREDFDISTTLDFLLKNDNKYVFLDYCLHSPISDAYKEILETCIAKIIATPPKRIPHIYFPGFSGSTLYIDYKKLYDACYNFLRPLP</sequence>
<accession>A0AC34F2P3</accession>
<organism evidence="1 2">
    <name type="scientific">Panagrolaimus sp. ES5</name>
    <dbReference type="NCBI Taxonomy" id="591445"/>
    <lineage>
        <taxon>Eukaryota</taxon>
        <taxon>Metazoa</taxon>
        <taxon>Ecdysozoa</taxon>
        <taxon>Nematoda</taxon>
        <taxon>Chromadorea</taxon>
        <taxon>Rhabditida</taxon>
        <taxon>Tylenchina</taxon>
        <taxon>Panagrolaimomorpha</taxon>
        <taxon>Panagrolaimoidea</taxon>
        <taxon>Panagrolaimidae</taxon>
        <taxon>Panagrolaimus</taxon>
    </lineage>
</organism>
<dbReference type="WBParaSite" id="ES5_v2.g11259.t1">
    <property type="protein sequence ID" value="ES5_v2.g11259.t1"/>
    <property type="gene ID" value="ES5_v2.g11259"/>
</dbReference>
<reference evidence="2" key="1">
    <citation type="submission" date="2022-11" db="UniProtKB">
        <authorList>
            <consortium name="WormBaseParasite"/>
        </authorList>
    </citation>
    <scope>IDENTIFICATION</scope>
</reference>
<evidence type="ECO:0000313" key="1">
    <source>
        <dbReference type="Proteomes" id="UP000887579"/>
    </source>
</evidence>
<protein>
    <submittedName>
        <fullName evidence="2">Uncharacterized protein</fullName>
    </submittedName>
</protein>
<name>A0AC34F2P3_9BILA</name>
<evidence type="ECO:0000313" key="2">
    <source>
        <dbReference type="WBParaSite" id="ES5_v2.g11259.t1"/>
    </source>
</evidence>
<proteinExistence type="predicted"/>